<evidence type="ECO:0000256" key="8">
    <source>
        <dbReference type="ARBA" id="ARBA00022989"/>
    </source>
</evidence>
<dbReference type="Pfam" id="PF00175">
    <property type="entry name" value="NAD_binding_1"/>
    <property type="match status" value="1"/>
</dbReference>
<evidence type="ECO:0000256" key="6">
    <source>
        <dbReference type="ARBA" id="ARBA00022787"/>
    </source>
</evidence>
<feature type="binding site" evidence="14">
    <location>
        <position position="120"/>
    </location>
    <ligand>
        <name>FAD</name>
        <dbReference type="ChEBI" id="CHEBI:57692"/>
    </ligand>
</feature>
<evidence type="ECO:0000259" key="16">
    <source>
        <dbReference type="PROSITE" id="PS51384"/>
    </source>
</evidence>
<dbReference type="InterPro" id="IPR017927">
    <property type="entry name" value="FAD-bd_FR_type"/>
</dbReference>
<keyword evidence="18" id="KW-1185">Reference proteome</keyword>
<dbReference type="CDD" id="cd06183">
    <property type="entry name" value="cyt_b5_reduct_like"/>
    <property type="match status" value="1"/>
</dbReference>
<accession>A0A9P8T3U2</accession>
<dbReference type="AlphaFoldDB" id="A0A9P8T3U2"/>
<dbReference type="PRINTS" id="PR00406">
    <property type="entry name" value="CYTB5RDTASE"/>
</dbReference>
<dbReference type="InterPro" id="IPR001709">
    <property type="entry name" value="Flavoprot_Pyr_Nucl_cyt_Rdtase"/>
</dbReference>
<comment type="catalytic activity">
    <reaction evidence="13 15">
        <text>2 Fe(III)-[cytochrome b5] + NADH = 2 Fe(II)-[cytochrome b5] + NAD(+) + H(+)</text>
        <dbReference type="Rhea" id="RHEA:46680"/>
        <dbReference type="Rhea" id="RHEA-COMP:10438"/>
        <dbReference type="Rhea" id="RHEA-COMP:10439"/>
        <dbReference type="ChEBI" id="CHEBI:15378"/>
        <dbReference type="ChEBI" id="CHEBI:29033"/>
        <dbReference type="ChEBI" id="CHEBI:29034"/>
        <dbReference type="ChEBI" id="CHEBI:57540"/>
        <dbReference type="ChEBI" id="CHEBI:57945"/>
        <dbReference type="EC" id="1.6.2.2"/>
    </reaction>
</comment>
<keyword evidence="7 14" id="KW-0274">FAD</keyword>
<keyword evidence="6" id="KW-1000">Mitochondrion outer membrane</keyword>
<feature type="binding site" evidence="14">
    <location>
        <position position="127"/>
    </location>
    <ligand>
        <name>FAD</name>
        <dbReference type="ChEBI" id="CHEBI:57692"/>
    </ligand>
</feature>
<feature type="domain" description="FAD-binding FR-type" evidence="16">
    <location>
        <begin position="48"/>
        <end position="152"/>
    </location>
</feature>
<dbReference type="EMBL" id="JAEUBE010000352">
    <property type="protein sequence ID" value="KAH3664161.1"/>
    <property type="molecule type" value="Genomic_DNA"/>
</dbReference>
<feature type="binding site" evidence="14">
    <location>
        <position position="128"/>
    </location>
    <ligand>
        <name>FAD</name>
        <dbReference type="ChEBI" id="CHEBI:57692"/>
    </ligand>
</feature>
<keyword evidence="5" id="KW-0812">Transmembrane</keyword>
<dbReference type="InterPro" id="IPR008333">
    <property type="entry name" value="Cbr1-like_FAD-bd_dom"/>
</dbReference>
<dbReference type="Gene3D" id="2.40.30.10">
    <property type="entry name" value="Translation factors"/>
    <property type="match status" value="1"/>
</dbReference>
<dbReference type="FunFam" id="2.40.30.10:FF:000032">
    <property type="entry name" value="NADH-cytochrome b5 reductase"/>
    <property type="match status" value="1"/>
</dbReference>
<feature type="binding site" evidence="14">
    <location>
        <position position="118"/>
    </location>
    <ligand>
        <name>FAD</name>
        <dbReference type="ChEBI" id="CHEBI:57692"/>
    </ligand>
</feature>
<dbReference type="EC" id="1.6.2.2" evidence="15"/>
<dbReference type="InterPro" id="IPR017938">
    <property type="entry name" value="Riboflavin_synthase-like_b-brl"/>
</dbReference>
<keyword evidence="9 15" id="KW-0560">Oxidoreductase</keyword>
<evidence type="ECO:0000256" key="3">
    <source>
        <dbReference type="ARBA" id="ARBA00006105"/>
    </source>
</evidence>
<dbReference type="Gene3D" id="3.40.50.80">
    <property type="entry name" value="Nucleotide-binding domain of ferredoxin-NADP reductase (FNR) module"/>
    <property type="match status" value="1"/>
</dbReference>
<evidence type="ECO:0000313" key="18">
    <source>
        <dbReference type="Proteomes" id="UP000769157"/>
    </source>
</evidence>
<gene>
    <name evidence="17" type="ORF">OGAPHI_004875</name>
</gene>
<keyword evidence="4 14" id="KW-0285">Flavoprotein</keyword>
<dbReference type="FunFam" id="3.40.50.80:FF:000009">
    <property type="entry name" value="NADH-cytochrome b5 reductase"/>
    <property type="match status" value="1"/>
</dbReference>
<dbReference type="InterPro" id="IPR001834">
    <property type="entry name" value="CBR-like"/>
</dbReference>
<dbReference type="SUPFAM" id="SSF63380">
    <property type="entry name" value="Riboflavin synthase domain-like"/>
    <property type="match status" value="1"/>
</dbReference>
<keyword evidence="10 15" id="KW-0520">NAD</keyword>
<evidence type="ECO:0000313" key="17">
    <source>
        <dbReference type="EMBL" id="KAH3664161.1"/>
    </source>
</evidence>
<feature type="binding site" evidence="14">
    <location>
        <position position="169"/>
    </location>
    <ligand>
        <name>FAD</name>
        <dbReference type="ChEBI" id="CHEBI:57692"/>
    </ligand>
</feature>
<evidence type="ECO:0000256" key="1">
    <source>
        <dbReference type="ARBA" id="ARBA00001974"/>
    </source>
</evidence>
<proteinExistence type="inferred from homology"/>
<dbReference type="PANTHER" id="PTHR19370:SF171">
    <property type="entry name" value="NADH-CYTOCHROME B5 REDUCTASE 2"/>
    <property type="match status" value="1"/>
</dbReference>
<dbReference type="GO" id="GO:0090524">
    <property type="term" value="F:cytochrome-b5 reductase activity, acting on NADH"/>
    <property type="evidence" value="ECO:0007669"/>
    <property type="project" value="UniProtKB-EC"/>
</dbReference>
<dbReference type="OrthoDB" id="432685at2759"/>
<dbReference type="PRINTS" id="PR00371">
    <property type="entry name" value="FPNCR"/>
</dbReference>
<dbReference type="InterPro" id="IPR001433">
    <property type="entry name" value="OxRdtase_FAD/NAD-bd"/>
</dbReference>
<evidence type="ECO:0000256" key="4">
    <source>
        <dbReference type="ARBA" id="ARBA00022630"/>
    </source>
</evidence>
<organism evidence="17 18">
    <name type="scientific">Ogataea philodendri</name>
    <dbReference type="NCBI Taxonomy" id="1378263"/>
    <lineage>
        <taxon>Eukaryota</taxon>
        <taxon>Fungi</taxon>
        <taxon>Dikarya</taxon>
        <taxon>Ascomycota</taxon>
        <taxon>Saccharomycotina</taxon>
        <taxon>Pichiomycetes</taxon>
        <taxon>Pichiales</taxon>
        <taxon>Pichiaceae</taxon>
        <taxon>Ogataea</taxon>
    </lineage>
</organism>
<keyword evidence="8" id="KW-1133">Transmembrane helix</keyword>
<dbReference type="SUPFAM" id="SSF52343">
    <property type="entry name" value="Ferredoxin reductase-like, C-terminal NADP-linked domain"/>
    <property type="match status" value="1"/>
</dbReference>
<evidence type="ECO:0000256" key="10">
    <source>
        <dbReference type="ARBA" id="ARBA00023027"/>
    </source>
</evidence>
<evidence type="ECO:0000256" key="11">
    <source>
        <dbReference type="ARBA" id="ARBA00023128"/>
    </source>
</evidence>
<reference evidence="17" key="2">
    <citation type="submission" date="2021-01" db="EMBL/GenBank/DDBJ databases">
        <authorList>
            <person name="Schikora-Tamarit M.A."/>
        </authorList>
    </citation>
    <scope>NUCLEOTIDE SEQUENCE</scope>
    <source>
        <strain evidence="17">CBS6075</strain>
    </source>
</reference>
<feature type="binding site" evidence="14">
    <location>
        <position position="101"/>
    </location>
    <ligand>
        <name>FAD</name>
        <dbReference type="ChEBI" id="CHEBI:57692"/>
    </ligand>
</feature>
<dbReference type="Pfam" id="PF00970">
    <property type="entry name" value="FAD_binding_6"/>
    <property type="match status" value="1"/>
</dbReference>
<dbReference type="GO" id="GO:0006696">
    <property type="term" value="P:ergosterol biosynthetic process"/>
    <property type="evidence" value="ECO:0007669"/>
    <property type="project" value="TreeGrafter"/>
</dbReference>
<protein>
    <recommendedName>
        <fullName evidence="15">NADH-cytochrome b5 reductase</fullName>
        <ecNumber evidence="15">1.6.2.2</ecNumber>
    </recommendedName>
</protein>
<evidence type="ECO:0000256" key="5">
    <source>
        <dbReference type="ARBA" id="ARBA00022692"/>
    </source>
</evidence>
<keyword evidence="12" id="KW-0472">Membrane</keyword>
<feature type="binding site" evidence="14">
    <location>
        <position position="103"/>
    </location>
    <ligand>
        <name>FAD</name>
        <dbReference type="ChEBI" id="CHEBI:57692"/>
    </ligand>
</feature>
<dbReference type="GO" id="GO:0005741">
    <property type="term" value="C:mitochondrial outer membrane"/>
    <property type="evidence" value="ECO:0007669"/>
    <property type="project" value="UniProtKB-SubCell"/>
</dbReference>
<feature type="binding site" evidence="14">
    <location>
        <position position="102"/>
    </location>
    <ligand>
        <name>FAD</name>
        <dbReference type="ChEBI" id="CHEBI:57692"/>
    </ligand>
</feature>
<name>A0A9P8T3U2_9ASCO</name>
<dbReference type="RefSeq" id="XP_046060441.1">
    <property type="nucleotide sequence ID" value="XM_046206000.1"/>
</dbReference>
<comment type="caution">
    <text evidence="17">The sequence shown here is derived from an EMBL/GenBank/DDBJ whole genome shotgun (WGS) entry which is preliminary data.</text>
</comment>
<evidence type="ECO:0000256" key="14">
    <source>
        <dbReference type="PIRSR" id="PIRSR601834-1"/>
    </source>
</evidence>
<evidence type="ECO:0000256" key="2">
    <source>
        <dbReference type="ARBA" id="ARBA00004572"/>
    </source>
</evidence>
<evidence type="ECO:0000256" key="13">
    <source>
        <dbReference type="ARBA" id="ARBA00047682"/>
    </source>
</evidence>
<dbReference type="GeneID" id="70236840"/>
<feature type="binding site" evidence="14">
    <location>
        <position position="126"/>
    </location>
    <ligand>
        <name>FAD</name>
        <dbReference type="ChEBI" id="CHEBI:57692"/>
    </ligand>
</feature>
<reference evidence="17" key="1">
    <citation type="journal article" date="2021" name="Open Biol.">
        <title>Shared evolutionary footprints suggest mitochondrial oxidative damage underlies multiple complex I losses in fungi.</title>
        <authorList>
            <person name="Schikora-Tamarit M.A."/>
            <person name="Marcet-Houben M."/>
            <person name="Nosek J."/>
            <person name="Gabaldon T."/>
        </authorList>
    </citation>
    <scope>NUCLEOTIDE SEQUENCE</scope>
    <source>
        <strain evidence="17">CBS6075</strain>
    </source>
</reference>
<dbReference type="PANTHER" id="PTHR19370">
    <property type="entry name" value="NADH-CYTOCHROME B5 REDUCTASE"/>
    <property type="match status" value="1"/>
</dbReference>
<comment type="cofactor">
    <cofactor evidence="1 14 15">
        <name>FAD</name>
        <dbReference type="ChEBI" id="CHEBI:57692"/>
    </cofactor>
</comment>
<dbReference type="PROSITE" id="PS51384">
    <property type="entry name" value="FAD_FR"/>
    <property type="match status" value="1"/>
</dbReference>
<dbReference type="Proteomes" id="UP000769157">
    <property type="component" value="Unassembled WGS sequence"/>
</dbReference>
<evidence type="ECO:0000256" key="12">
    <source>
        <dbReference type="ARBA" id="ARBA00023136"/>
    </source>
</evidence>
<evidence type="ECO:0000256" key="7">
    <source>
        <dbReference type="ARBA" id="ARBA00022827"/>
    </source>
</evidence>
<keyword evidence="11" id="KW-0496">Mitochondrion</keyword>
<sequence length="299" mass="32960">MSFILPRLPRFRARHALPIAAIAASSFLCYNSMSSIANESPVALKGDGEWVDLKVKNIKQLSPDTKLFTFEFANPDAKSGLTIASCVLTKFVTEKGSNVIRPYTPITDVEQQGSLDLLVKHYDGGKMSSHIFGLKPDDTLAFKGPILKWKWAPNSYKEIYLLGGGTGITPLYQIIHEVLKNKEDKTKIKLLYGSKSLDDILLKKELDELAKKHPDQLKVSYFVDKAPSAADPKITEGYITKELLQKELSGPSDDTHVFVCGPPPLYNALSGNKVSPSDQGEVTGALGELGYTKDHVFKF</sequence>
<comment type="similarity">
    <text evidence="3 15">Belongs to the flavoprotein pyridine nucleotide cytochrome reductase family.</text>
</comment>
<evidence type="ECO:0000256" key="9">
    <source>
        <dbReference type="ARBA" id="ARBA00023002"/>
    </source>
</evidence>
<evidence type="ECO:0000256" key="15">
    <source>
        <dbReference type="RuleBase" id="RU361226"/>
    </source>
</evidence>
<dbReference type="InterPro" id="IPR039261">
    <property type="entry name" value="FNR_nucleotide-bd"/>
</dbReference>
<comment type="subcellular location">
    <subcellularLocation>
        <location evidence="2">Mitochondrion outer membrane</location>
        <topology evidence="2">Single-pass membrane protein</topology>
    </subcellularLocation>
</comment>